<dbReference type="CDD" id="cd01106">
    <property type="entry name" value="HTH_TipAL-Mta"/>
    <property type="match status" value="1"/>
</dbReference>
<dbReference type="InterPro" id="IPR047057">
    <property type="entry name" value="MerR_fam"/>
</dbReference>
<dbReference type="EMBL" id="JBHUKU010000004">
    <property type="protein sequence ID" value="MFD2458563.1"/>
    <property type="molecule type" value="Genomic_DNA"/>
</dbReference>
<dbReference type="SUPFAM" id="SSF46955">
    <property type="entry name" value="Putative DNA-binding domain"/>
    <property type="match status" value="1"/>
</dbReference>
<sequence>MSGPGGADQRRWSVGALAKATGTTVRALHHYDELGLLRPSERTRSGHRRYTERDLHLLYRIRLLRQLGMSLEEIGGVLADPGVLREVLDRRLEEIDDEVWRLTALGRQIRGLLEQLNDARPRPDTGELLTLLGRTSLFDSYITREQRDLLDERAGELGDDGRKWLDAEWPQVLTKLAEHCRAGDPVDAPEVVRTLRRLFVVLDMYTGGDAGLKDSVARFFRERGLGVLRDVAPEGTDVALGDELWDYVAKAYAAALSAG</sequence>
<organism evidence="3 4">
    <name type="scientific">Amycolatopsis samaneae</name>
    <dbReference type="NCBI Taxonomy" id="664691"/>
    <lineage>
        <taxon>Bacteria</taxon>
        <taxon>Bacillati</taxon>
        <taxon>Actinomycetota</taxon>
        <taxon>Actinomycetes</taxon>
        <taxon>Pseudonocardiales</taxon>
        <taxon>Pseudonocardiaceae</taxon>
        <taxon>Amycolatopsis</taxon>
    </lineage>
</organism>
<dbReference type="InterPro" id="IPR000551">
    <property type="entry name" value="MerR-type_HTH_dom"/>
</dbReference>
<evidence type="ECO:0000313" key="4">
    <source>
        <dbReference type="Proteomes" id="UP001597419"/>
    </source>
</evidence>
<protein>
    <submittedName>
        <fullName evidence="3">MerR family transcriptional regulator</fullName>
    </submittedName>
</protein>
<name>A0ABW5GAQ5_9PSEU</name>
<dbReference type="PANTHER" id="PTHR30204:SF90">
    <property type="entry name" value="HTH-TYPE TRANSCRIPTIONAL ACTIVATOR MTA"/>
    <property type="match status" value="1"/>
</dbReference>
<dbReference type="Proteomes" id="UP001597419">
    <property type="component" value="Unassembled WGS sequence"/>
</dbReference>
<proteinExistence type="predicted"/>
<reference evidence="4" key="1">
    <citation type="journal article" date="2019" name="Int. J. Syst. Evol. Microbiol.">
        <title>The Global Catalogue of Microorganisms (GCM) 10K type strain sequencing project: providing services to taxonomists for standard genome sequencing and annotation.</title>
        <authorList>
            <consortium name="The Broad Institute Genomics Platform"/>
            <consortium name="The Broad Institute Genome Sequencing Center for Infectious Disease"/>
            <person name="Wu L."/>
            <person name="Ma J."/>
        </authorList>
    </citation>
    <scope>NUCLEOTIDE SEQUENCE [LARGE SCALE GENOMIC DNA]</scope>
    <source>
        <strain evidence="4">CGMCC 4.7643</strain>
    </source>
</reference>
<gene>
    <name evidence="3" type="ORF">ACFSYJ_08130</name>
</gene>
<dbReference type="Gene3D" id="1.10.1660.10">
    <property type="match status" value="1"/>
</dbReference>
<evidence type="ECO:0000256" key="1">
    <source>
        <dbReference type="ARBA" id="ARBA00023125"/>
    </source>
</evidence>
<evidence type="ECO:0000313" key="3">
    <source>
        <dbReference type="EMBL" id="MFD2458563.1"/>
    </source>
</evidence>
<comment type="caution">
    <text evidence="3">The sequence shown here is derived from an EMBL/GenBank/DDBJ whole genome shotgun (WGS) entry which is preliminary data.</text>
</comment>
<keyword evidence="4" id="KW-1185">Reference proteome</keyword>
<evidence type="ECO:0000259" key="2">
    <source>
        <dbReference type="PROSITE" id="PS50937"/>
    </source>
</evidence>
<dbReference type="PRINTS" id="PR00040">
    <property type="entry name" value="HTHMERR"/>
</dbReference>
<accession>A0ABW5GAQ5</accession>
<dbReference type="RefSeq" id="WP_345387791.1">
    <property type="nucleotide sequence ID" value="NZ_BAABHG010000002.1"/>
</dbReference>
<dbReference type="SMART" id="SM00422">
    <property type="entry name" value="HTH_MERR"/>
    <property type="match status" value="1"/>
</dbReference>
<dbReference type="InterPro" id="IPR009061">
    <property type="entry name" value="DNA-bd_dom_put_sf"/>
</dbReference>
<dbReference type="Pfam" id="PF13411">
    <property type="entry name" value="MerR_1"/>
    <property type="match status" value="1"/>
</dbReference>
<keyword evidence="1" id="KW-0238">DNA-binding</keyword>
<feature type="domain" description="HTH merR-type" evidence="2">
    <location>
        <begin position="11"/>
        <end position="80"/>
    </location>
</feature>
<dbReference type="PROSITE" id="PS50937">
    <property type="entry name" value="HTH_MERR_2"/>
    <property type="match status" value="1"/>
</dbReference>
<dbReference type="PANTHER" id="PTHR30204">
    <property type="entry name" value="REDOX-CYCLING DRUG-SENSING TRANSCRIPTIONAL ACTIVATOR SOXR"/>
    <property type="match status" value="1"/>
</dbReference>